<evidence type="ECO:0000256" key="2">
    <source>
        <dbReference type="ARBA" id="ARBA00022692"/>
    </source>
</evidence>
<feature type="transmembrane region" description="Helical" evidence="5">
    <location>
        <begin position="74"/>
        <end position="94"/>
    </location>
</feature>
<keyword evidence="8" id="KW-1185">Reference proteome</keyword>
<comment type="caution">
    <text evidence="7">The sequence shown here is derived from an EMBL/GenBank/DDBJ whole genome shotgun (WGS) entry which is preliminary data.</text>
</comment>
<dbReference type="AlphaFoldDB" id="A0A7J7G547"/>
<dbReference type="GO" id="GO:0140359">
    <property type="term" value="F:ABC-type transporter activity"/>
    <property type="evidence" value="ECO:0007669"/>
    <property type="project" value="InterPro"/>
</dbReference>
<dbReference type="Proteomes" id="UP000593564">
    <property type="component" value="Unassembled WGS sequence"/>
</dbReference>
<evidence type="ECO:0000256" key="4">
    <source>
        <dbReference type="ARBA" id="ARBA00023136"/>
    </source>
</evidence>
<feature type="domain" description="ABC-2 type transporter transmembrane" evidence="6">
    <location>
        <begin position="1"/>
        <end position="66"/>
    </location>
</feature>
<accession>A0A7J7G547</accession>
<keyword evidence="4 5" id="KW-0472">Membrane</keyword>
<comment type="subcellular location">
    <subcellularLocation>
        <location evidence="1">Membrane</location>
        <topology evidence="1">Multi-pass membrane protein</topology>
    </subcellularLocation>
</comment>
<evidence type="ECO:0000256" key="1">
    <source>
        <dbReference type="ARBA" id="ARBA00004141"/>
    </source>
</evidence>
<evidence type="ECO:0000256" key="5">
    <source>
        <dbReference type="SAM" id="Phobius"/>
    </source>
</evidence>
<sequence>MFWDLGSKRARKQDLFNAMGSMYIAVLFIGIKNASSVQPVVAVERTVFYRERAAGTYSTMPYAFAQRIPMWWRWYYWACPVSWTLYGLVASQFGDIKDKLDDTNETVEDFLRNYFGFRHDFVGVAAAVVVGFTIIFTFTFAFSIKAFNFQRR</sequence>
<protein>
    <recommendedName>
        <fullName evidence="6">ABC-2 type transporter transmembrane domain-containing protein</fullName>
    </recommendedName>
</protein>
<dbReference type="EMBL" id="JACBKZ010000013">
    <property type="protein sequence ID" value="KAF5935862.1"/>
    <property type="molecule type" value="Genomic_DNA"/>
</dbReference>
<evidence type="ECO:0000259" key="6">
    <source>
        <dbReference type="Pfam" id="PF01061"/>
    </source>
</evidence>
<organism evidence="7 8">
    <name type="scientific">Camellia sinensis</name>
    <name type="common">Tea plant</name>
    <name type="synonym">Thea sinensis</name>
    <dbReference type="NCBI Taxonomy" id="4442"/>
    <lineage>
        <taxon>Eukaryota</taxon>
        <taxon>Viridiplantae</taxon>
        <taxon>Streptophyta</taxon>
        <taxon>Embryophyta</taxon>
        <taxon>Tracheophyta</taxon>
        <taxon>Spermatophyta</taxon>
        <taxon>Magnoliopsida</taxon>
        <taxon>eudicotyledons</taxon>
        <taxon>Gunneridae</taxon>
        <taxon>Pentapetalae</taxon>
        <taxon>asterids</taxon>
        <taxon>Ericales</taxon>
        <taxon>Theaceae</taxon>
        <taxon>Camellia</taxon>
    </lineage>
</organism>
<keyword evidence="3 5" id="KW-1133">Transmembrane helix</keyword>
<keyword evidence="2 5" id="KW-0812">Transmembrane</keyword>
<reference evidence="7 8" key="2">
    <citation type="submission" date="2020-07" db="EMBL/GenBank/DDBJ databases">
        <title>Genome assembly of wild tea tree DASZ reveals pedigree and selection history of tea varieties.</title>
        <authorList>
            <person name="Zhang W."/>
        </authorList>
    </citation>
    <scope>NUCLEOTIDE SEQUENCE [LARGE SCALE GENOMIC DNA]</scope>
    <source>
        <strain evidence="8">cv. G240</strain>
        <tissue evidence="7">Leaf</tissue>
    </source>
</reference>
<dbReference type="GO" id="GO:0016020">
    <property type="term" value="C:membrane"/>
    <property type="evidence" value="ECO:0007669"/>
    <property type="project" value="UniProtKB-SubCell"/>
</dbReference>
<evidence type="ECO:0000256" key="3">
    <source>
        <dbReference type="ARBA" id="ARBA00022989"/>
    </source>
</evidence>
<dbReference type="PANTHER" id="PTHR48040">
    <property type="entry name" value="PLEIOTROPIC DRUG RESISTANCE PROTEIN 1-LIKE ISOFORM X1"/>
    <property type="match status" value="1"/>
</dbReference>
<gene>
    <name evidence="7" type="ORF">HYC85_026991</name>
</gene>
<dbReference type="Pfam" id="PF01061">
    <property type="entry name" value="ABC2_membrane"/>
    <property type="match status" value="1"/>
</dbReference>
<reference evidence="8" key="1">
    <citation type="journal article" date="2020" name="Nat. Commun.">
        <title>Genome assembly of wild tea tree DASZ reveals pedigree and selection history of tea varieties.</title>
        <authorList>
            <person name="Zhang W."/>
            <person name="Zhang Y."/>
            <person name="Qiu H."/>
            <person name="Guo Y."/>
            <person name="Wan H."/>
            <person name="Zhang X."/>
            <person name="Scossa F."/>
            <person name="Alseekh S."/>
            <person name="Zhang Q."/>
            <person name="Wang P."/>
            <person name="Xu L."/>
            <person name="Schmidt M.H."/>
            <person name="Jia X."/>
            <person name="Li D."/>
            <person name="Zhu A."/>
            <person name="Guo F."/>
            <person name="Chen W."/>
            <person name="Ni D."/>
            <person name="Usadel B."/>
            <person name="Fernie A.R."/>
            <person name="Wen W."/>
        </authorList>
    </citation>
    <scope>NUCLEOTIDE SEQUENCE [LARGE SCALE GENOMIC DNA]</scope>
    <source>
        <strain evidence="8">cv. G240</strain>
    </source>
</reference>
<feature type="transmembrane region" description="Helical" evidence="5">
    <location>
        <begin position="15"/>
        <end position="31"/>
    </location>
</feature>
<evidence type="ECO:0000313" key="7">
    <source>
        <dbReference type="EMBL" id="KAF5935862.1"/>
    </source>
</evidence>
<proteinExistence type="predicted"/>
<dbReference type="InterPro" id="IPR013525">
    <property type="entry name" value="ABC2_TM"/>
</dbReference>
<feature type="transmembrane region" description="Helical" evidence="5">
    <location>
        <begin position="121"/>
        <end position="144"/>
    </location>
</feature>
<dbReference type="PANTHER" id="PTHR48040:SF35">
    <property type="entry name" value="ABC TRANSPORTER G FAMILY MEMBER 39-LIKE"/>
    <property type="match status" value="1"/>
</dbReference>
<name>A0A7J7G547_CAMSI</name>
<evidence type="ECO:0000313" key="8">
    <source>
        <dbReference type="Proteomes" id="UP000593564"/>
    </source>
</evidence>